<protein>
    <submittedName>
        <fullName evidence="1">Uncharacterized protein</fullName>
    </submittedName>
</protein>
<accession>A0A9D1R6W4</accession>
<evidence type="ECO:0000313" key="2">
    <source>
        <dbReference type="Proteomes" id="UP000824265"/>
    </source>
</evidence>
<comment type="caution">
    <text evidence="1">The sequence shown here is derived from an EMBL/GenBank/DDBJ whole genome shotgun (WGS) entry which is preliminary data.</text>
</comment>
<organism evidence="1 2">
    <name type="scientific">Candidatus Acetatifactor stercoripullorum</name>
    <dbReference type="NCBI Taxonomy" id="2838414"/>
    <lineage>
        <taxon>Bacteria</taxon>
        <taxon>Bacillati</taxon>
        <taxon>Bacillota</taxon>
        <taxon>Clostridia</taxon>
        <taxon>Lachnospirales</taxon>
        <taxon>Lachnospiraceae</taxon>
        <taxon>Acetatifactor</taxon>
    </lineage>
</organism>
<sequence>MIKRNIRKYKIMEKHIEFTRHGMYYEAKLLLRLLQNGHVRLGLDDSSYNAEIFLESIGCPVSYGRTYSTATFRL</sequence>
<reference evidence="1" key="1">
    <citation type="journal article" date="2021" name="PeerJ">
        <title>Extensive microbial diversity within the chicken gut microbiome revealed by metagenomics and culture.</title>
        <authorList>
            <person name="Gilroy R."/>
            <person name="Ravi A."/>
            <person name="Getino M."/>
            <person name="Pursley I."/>
            <person name="Horton D.L."/>
            <person name="Alikhan N.F."/>
            <person name="Baker D."/>
            <person name="Gharbi K."/>
            <person name="Hall N."/>
            <person name="Watson M."/>
            <person name="Adriaenssens E.M."/>
            <person name="Foster-Nyarko E."/>
            <person name="Jarju S."/>
            <person name="Secka A."/>
            <person name="Antonio M."/>
            <person name="Oren A."/>
            <person name="Chaudhuri R.R."/>
            <person name="La Ragione R."/>
            <person name="Hildebrand F."/>
            <person name="Pallen M.J."/>
        </authorList>
    </citation>
    <scope>NUCLEOTIDE SEQUENCE</scope>
    <source>
        <strain evidence="1">CHK195-6426</strain>
    </source>
</reference>
<name>A0A9D1R6W4_9FIRM</name>
<evidence type="ECO:0000313" key="1">
    <source>
        <dbReference type="EMBL" id="HIW82623.1"/>
    </source>
</evidence>
<reference evidence="1" key="2">
    <citation type="submission" date="2021-04" db="EMBL/GenBank/DDBJ databases">
        <authorList>
            <person name="Gilroy R."/>
        </authorList>
    </citation>
    <scope>NUCLEOTIDE SEQUENCE</scope>
    <source>
        <strain evidence="1">CHK195-6426</strain>
    </source>
</reference>
<dbReference type="EMBL" id="DXGH01000073">
    <property type="protein sequence ID" value="HIW82623.1"/>
    <property type="molecule type" value="Genomic_DNA"/>
</dbReference>
<gene>
    <name evidence="1" type="ORF">H9742_14065</name>
</gene>
<dbReference type="Proteomes" id="UP000824265">
    <property type="component" value="Unassembled WGS sequence"/>
</dbReference>
<dbReference type="AlphaFoldDB" id="A0A9D1R6W4"/>
<proteinExistence type="predicted"/>